<protein>
    <submittedName>
        <fullName evidence="1">Uncharacterized protein</fullName>
    </submittedName>
</protein>
<evidence type="ECO:0000313" key="2">
    <source>
        <dbReference type="Proteomes" id="UP001055072"/>
    </source>
</evidence>
<sequence>METRGYGSTSLTRREAPVPPSTPISPRRTREAAGSASHKRRPSKTSRSSSSDSSPEPEVFVRSQPSIVSQDTELRNLIDKPKDNWSGTWSPTLILENSGSVARDHLASERTFLAYMRTSLAIASTGVALVQLFNISSSSDNSARKYSRPIGAVIVSIGLATLVLGLVRFFSVQKALVGGTYPVARVSMLLLAITMSVVVVAVFGIIIGVR</sequence>
<comment type="caution">
    <text evidence="1">The sequence shown here is derived from an EMBL/GenBank/DDBJ whole genome shotgun (WGS) entry which is preliminary data.</text>
</comment>
<accession>A0ACB8U2Y9</accession>
<dbReference type="Proteomes" id="UP001055072">
    <property type="component" value="Unassembled WGS sequence"/>
</dbReference>
<proteinExistence type="predicted"/>
<keyword evidence="2" id="KW-1185">Reference proteome</keyword>
<dbReference type="EMBL" id="MU274913">
    <property type="protein sequence ID" value="KAI0088594.1"/>
    <property type="molecule type" value="Genomic_DNA"/>
</dbReference>
<name>A0ACB8U2Y9_9APHY</name>
<organism evidence="1 2">
    <name type="scientific">Irpex rosettiformis</name>
    <dbReference type="NCBI Taxonomy" id="378272"/>
    <lineage>
        <taxon>Eukaryota</taxon>
        <taxon>Fungi</taxon>
        <taxon>Dikarya</taxon>
        <taxon>Basidiomycota</taxon>
        <taxon>Agaricomycotina</taxon>
        <taxon>Agaricomycetes</taxon>
        <taxon>Polyporales</taxon>
        <taxon>Irpicaceae</taxon>
        <taxon>Irpex</taxon>
    </lineage>
</organism>
<gene>
    <name evidence="1" type="ORF">BDY19DRAFT_891052</name>
</gene>
<reference evidence="1" key="1">
    <citation type="journal article" date="2021" name="Environ. Microbiol.">
        <title>Gene family expansions and transcriptome signatures uncover fungal adaptations to wood decay.</title>
        <authorList>
            <person name="Hage H."/>
            <person name="Miyauchi S."/>
            <person name="Viragh M."/>
            <person name="Drula E."/>
            <person name="Min B."/>
            <person name="Chaduli D."/>
            <person name="Navarro D."/>
            <person name="Favel A."/>
            <person name="Norest M."/>
            <person name="Lesage-Meessen L."/>
            <person name="Balint B."/>
            <person name="Merenyi Z."/>
            <person name="de Eugenio L."/>
            <person name="Morin E."/>
            <person name="Martinez A.T."/>
            <person name="Baldrian P."/>
            <person name="Stursova M."/>
            <person name="Martinez M.J."/>
            <person name="Novotny C."/>
            <person name="Magnuson J.K."/>
            <person name="Spatafora J.W."/>
            <person name="Maurice S."/>
            <person name="Pangilinan J."/>
            <person name="Andreopoulos W."/>
            <person name="LaButti K."/>
            <person name="Hundley H."/>
            <person name="Na H."/>
            <person name="Kuo A."/>
            <person name="Barry K."/>
            <person name="Lipzen A."/>
            <person name="Henrissat B."/>
            <person name="Riley R."/>
            <person name="Ahrendt S."/>
            <person name="Nagy L.G."/>
            <person name="Grigoriev I.V."/>
            <person name="Martin F."/>
            <person name="Rosso M.N."/>
        </authorList>
    </citation>
    <scope>NUCLEOTIDE SEQUENCE</scope>
    <source>
        <strain evidence="1">CBS 384.51</strain>
    </source>
</reference>
<evidence type="ECO:0000313" key="1">
    <source>
        <dbReference type="EMBL" id="KAI0088594.1"/>
    </source>
</evidence>